<comment type="caution">
    <text evidence="1">The sequence shown here is derived from an EMBL/GenBank/DDBJ whole genome shotgun (WGS) entry which is preliminary data.</text>
</comment>
<dbReference type="GO" id="GO:0009116">
    <property type="term" value="P:nucleoside metabolic process"/>
    <property type="evidence" value="ECO:0007669"/>
    <property type="project" value="InterPro"/>
</dbReference>
<reference evidence="1 2" key="1">
    <citation type="submission" date="2019-10" db="EMBL/GenBank/DDBJ databases">
        <title>Extracellular Electron Transfer in a Candidatus Methanoperedens spp. Enrichment Culture.</title>
        <authorList>
            <person name="Berger S."/>
            <person name="Rangel Shaw D."/>
            <person name="Berben T."/>
            <person name="In 'T Zandt M."/>
            <person name="Frank J."/>
            <person name="Reimann J."/>
            <person name="Jetten M.S.M."/>
            <person name="Welte C.U."/>
        </authorList>
    </citation>
    <scope>NUCLEOTIDE SEQUENCE [LARGE SCALE GENOMIC DNA]</scope>
    <source>
        <strain evidence="1">SB12</strain>
    </source>
</reference>
<sequence>MVLLILTGIKEELSVLLDQHPFEFEKDLRVYRSRQQPGLYAATTGPGVRHPGRVKKMLEELQPDIIVNAGLVGILDERDPARPGDRLKLGQVVKSESETIFPGGPGRDTLVTVDRPVHDMLDKMDLAERYHARACDMEASKILELVGSIKALQNHSFVHFVKIAGDRPEEAALYEYEYMLWDWPYKGMFDKMRILLRFPGGPGAFFKLRRSKARALRGLGAELLSTIQAILKFDGIPRNLGSTFIPH</sequence>
<protein>
    <recommendedName>
        <fullName evidence="3">Nucleoside phosphorylase domain-containing protein</fullName>
    </recommendedName>
</protein>
<evidence type="ECO:0000313" key="2">
    <source>
        <dbReference type="Proteomes" id="UP000460298"/>
    </source>
</evidence>
<accession>A0A833H5A7</accession>
<gene>
    <name evidence="1" type="ORF">F9K24_01160</name>
</gene>
<dbReference type="Gene3D" id="3.40.50.1580">
    <property type="entry name" value="Nucleoside phosphorylase domain"/>
    <property type="match status" value="1"/>
</dbReference>
<evidence type="ECO:0000313" key="1">
    <source>
        <dbReference type="EMBL" id="KAB2935367.1"/>
    </source>
</evidence>
<organism evidence="1 2">
    <name type="scientific">Leptonema illini</name>
    <dbReference type="NCBI Taxonomy" id="183"/>
    <lineage>
        <taxon>Bacteria</taxon>
        <taxon>Pseudomonadati</taxon>
        <taxon>Spirochaetota</taxon>
        <taxon>Spirochaetia</taxon>
        <taxon>Leptospirales</taxon>
        <taxon>Leptospiraceae</taxon>
        <taxon>Leptonema</taxon>
    </lineage>
</organism>
<dbReference type="GO" id="GO:0003824">
    <property type="term" value="F:catalytic activity"/>
    <property type="evidence" value="ECO:0007669"/>
    <property type="project" value="InterPro"/>
</dbReference>
<dbReference type="AlphaFoldDB" id="A0A833H5A7"/>
<evidence type="ECO:0008006" key="3">
    <source>
        <dbReference type="Google" id="ProtNLM"/>
    </source>
</evidence>
<dbReference type="EMBL" id="WBUI01000001">
    <property type="protein sequence ID" value="KAB2935367.1"/>
    <property type="molecule type" value="Genomic_DNA"/>
</dbReference>
<dbReference type="SUPFAM" id="SSF53167">
    <property type="entry name" value="Purine and uridine phosphorylases"/>
    <property type="match status" value="1"/>
</dbReference>
<dbReference type="Proteomes" id="UP000460298">
    <property type="component" value="Unassembled WGS sequence"/>
</dbReference>
<name>A0A833H5A7_9LEPT</name>
<dbReference type="InterPro" id="IPR035994">
    <property type="entry name" value="Nucleoside_phosphorylase_sf"/>
</dbReference>
<proteinExistence type="predicted"/>